<organism evidence="2 3">
    <name type="scientific">Cadophora malorum</name>
    <dbReference type="NCBI Taxonomy" id="108018"/>
    <lineage>
        <taxon>Eukaryota</taxon>
        <taxon>Fungi</taxon>
        <taxon>Dikarya</taxon>
        <taxon>Ascomycota</taxon>
        <taxon>Pezizomycotina</taxon>
        <taxon>Leotiomycetes</taxon>
        <taxon>Helotiales</taxon>
        <taxon>Ploettnerulaceae</taxon>
        <taxon>Cadophora</taxon>
    </lineage>
</organism>
<gene>
    <name evidence="2" type="ORF">IFR04_003251</name>
</gene>
<dbReference type="EMBL" id="JAFJYH010000032">
    <property type="protein sequence ID" value="KAG4423569.1"/>
    <property type="molecule type" value="Genomic_DNA"/>
</dbReference>
<accession>A0A8H7WEU7</accession>
<comment type="caution">
    <text evidence="2">The sequence shown here is derived from an EMBL/GenBank/DDBJ whole genome shotgun (WGS) entry which is preliminary data.</text>
</comment>
<dbReference type="OrthoDB" id="3597613at2759"/>
<name>A0A8H7WEU7_9HELO</name>
<protein>
    <submittedName>
        <fullName evidence="2">Uncharacterized protein</fullName>
    </submittedName>
</protein>
<feature type="compositionally biased region" description="Basic and acidic residues" evidence="1">
    <location>
        <begin position="99"/>
        <end position="116"/>
    </location>
</feature>
<proteinExistence type="predicted"/>
<reference evidence="2" key="1">
    <citation type="submission" date="2021-02" db="EMBL/GenBank/DDBJ databases">
        <title>Genome sequence Cadophora malorum strain M34.</title>
        <authorList>
            <person name="Stefanovic E."/>
            <person name="Vu D."/>
            <person name="Scully C."/>
            <person name="Dijksterhuis J."/>
            <person name="Roader J."/>
            <person name="Houbraken J."/>
        </authorList>
    </citation>
    <scope>NUCLEOTIDE SEQUENCE</scope>
    <source>
        <strain evidence="2">M34</strain>
    </source>
</reference>
<evidence type="ECO:0000313" key="2">
    <source>
        <dbReference type="EMBL" id="KAG4423569.1"/>
    </source>
</evidence>
<evidence type="ECO:0000256" key="1">
    <source>
        <dbReference type="SAM" id="MobiDB-lite"/>
    </source>
</evidence>
<sequence>MAPRIQVPPNTLRMTCPESRRRRFTTKENEERILLASEDREAKRELRYRRRQGKSAESHFSKEVEKAKEELELKEGFLKKLAREENTLKGFSGENSKGNMRDAEPNVQKAKGETTEALRYVVP</sequence>
<feature type="region of interest" description="Disordered" evidence="1">
    <location>
        <begin position="89"/>
        <end position="123"/>
    </location>
</feature>
<dbReference type="AlphaFoldDB" id="A0A8H7WEU7"/>
<keyword evidence="3" id="KW-1185">Reference proteome</keyword>
<evidence type="ECO:0000313" key="3">
    <source>
        <dbReference type="Proteomes" id="UP000664132"/>
    </source>
</evidence>
<dbReference type="Proteomes" id="UP000664132">
    <property type="component" value="Unassembled WGS sequence"/>
</dbReference>